<keyword evidence="7" id="KW-1185">Reference proteome</keyword>
<keyword evidence="2 4" id="KW-0378">Hydrolase</keyword>
<feature type="active site" description="For ring-opening step" evidence="4">
    <location>
        <position position="143"/>
    </location>
</feature>
<dbReference type="GO" id="GO:0042802">
    <property type="term" value="F:identical protein binding"/>
    <property type="evidence" value="ECO:0007669"/>
    <property type="project" value="TreeGrafter"/>
</dbReference>
<reference evidence="7" key="1">
    <citation type="submission" date="2016-09" db="EMBL/GenBank/DDBJ databases">
        <authorList>
            <person name="Varghese N."/>
            <person name="Submissions S."/>
        </authorList>
    </citation>
    <scope>NUCLEOTIDE SEQUENCE [LARGE SCALE GENOMIC DNA]</scope>
    <source>
        <strain evidence="7">S5</strain>
    </source>
</reference>
<organism evidence="6 7">
    <name type="scientific">Pelagirhabdus alkalitolerans</name>
    <dbReference type="NCBI Taxonomy" id="1612202"/>
    <lineage>
        <taxon>Bacteria</taxon>
        <taxon>Bacillati</taxon>
        <taxon>Bacillota</taxon>
        <taxon>Bacilli</taxon>
        <taxon>Bacillales</taxon>
        <taxon>Bacillaceae</taxon>
        <taxon>Pelagirhabdus</taxon>
    </lineage>
</organism>
<dbReference type="Pfam" id="PF01182">
    <property type="entry name" value="Glucosamine_iso"/>
    <property type="match status" value="1"/>
</dbReference>
<dbReference type="GO" id="GO:0005737">
    <property type="term" value="C:cytoplasm"/>
    <property type="evidence" value="ECO:0007669"/>
    <property type="project" value="TreeGrafter"/>
</dbReference>
<evidence type="ECO:0000313" key="7">
    <source>
        <dbReference type="Proteomes" id="UP000242949"/>
    </source>
</evidence>
<feature type="active site" description="Proton acceptor; for enolization step" evidence="4">
    <location>
        <position position="67"/>
    </location>
</feature>
<comment type="function">
    <text evidence="4">Catalyzes the reversible isomerization-deamination of glucosamine 6-phosphate (GlcN6P) to form fructose 6-phosphate (Fru6P) and ammonium ion.</text>
</comment>
<dbReference type="InterPro" id="IPR006148">
    <property type="entry name" value="Glc/Gal-6P_isomerase"/>
</dbReference>
<dbReference type="GO" id="GO:0006046">
    <property type="term" value="P:N-acetylglucosamine catabolic process"/>
    <property type="evidence" value="ECO:0007669"/>
    <property type="project" value="UniProtKB-UniRule"/>
</dbReference>
<dbReference type="UniPathway" id="UPA00629">
    <property type="reaction ID" value="UER00684"/>
</dbReference>
<evidence type="ECO:0000259" key="5">
    <source>
        <dbReference type="Pfam" id="PF01182"/>
    </source>
</evidence>
<dbReference type="EC" id="3.5.99.6" evidence="4"/>
<comment type="catalytic activity">
    <reaction evidence="1 4">
        <text>alpha-D-glucosamine 6-phosphate + H2O = beta-D-fructose 6-phosphate + NH4(+)</text>
        <dbReference type="Rhea" id="RHEA:12172"/>
        <dbReference type="ChEBI" id="CHEBI:15377"/>
        <dbReference type="ChEBI" id="CHEBI:28938"/>
        <dbReference type="ChEBI" id="CHEBI:57634"/>
        <dbReference type="ChEBI" id="CHEBI:75989"/>
        <dbReference type="EC" id="3.5.99.6"/>
    </reaction>
</comment>
<evidence type="ECO:0000256" key="2">
    <source>
        <dbReference type="ARBA" id="ARBA00022801"/>
    </source>
</evidence>
<dbReference type="RefSeq" id="WP_090791925.1">
    <property type="nucleotide sequence ID" value="NZ_FMYI01000001.1"/>
</dbReference>
<comment type="pathway">
    <text evidence="4">Amino-sugar metabolism; N-acetylneuraminate degradation; D-fructose 6-phosphate from N-acetylneuraminate: step 5/5.</text>
</comment>
<dbReference type="Proteomes" id="UP000242949">
    <property type="component" value="Unassembled WGS sequence"/>
</dbReference>
<evidence type="ECO:0000256" key="3">
    <source>
        <dbReference type="ARBA" id="ARBA00023277"/>
    </source>
</evidence>
<comment type="caution">
    <text evidence="4">Lacks conserved residue(s) required for the propagation of feature annotation.</text>
</comment>
<evidence type="ECO:0000313" key="6">
    <source>
        <dbReference type="EMBL" id="SDB82231.1"/>
    </source>
</evidence>
<dbReference type="HAMAP" id="MF_01241">
    <property type="entry name" value="GlcN6P_deamin"/>
    <property type="match status" value="1"/>
</dbReference>
<dbReference type="Gene3D" id="3.40.50.1360">
    <property type="match status" value="1"/>
</dbReference>
<dbReference type="OrthoDB" id="9791139at2"/>
<comment type="similarity">
    <text evidence="4">Belongs to the glucosamine/galactosamine-6-phosphate isomerase family. NagB subfamily.</text>
</comment>
<feature type="domain" description="Glucosamine/galactosamine-6-phosphate isomerase" evidence="5">
    <location>
        <begin position="11"/>
        <end position="226"/>
    </location>
</feature>
<feature type="active site" description="Proton acceptor; for ring-opening step" evidence="4">
    <location>
        <position position="138"/>
    </location>
</feature>
<dbReference type="PANTHER" id="PTHR11280:SF5">
    <property type="entry name" value="GLUCOSAMINE-6-PHOSPHATE ISOMERASE"/>
    <property type="match status" value="1"/>
</dbReference>
<dbReference type="CDD" id="cd01399">
    <property type="entry name" value="GlcN6P_deaminase"/>
    <property type="match status" value="1"/>
</dbReference>
<evidence type="ECO:0000256" key="4">
    <source>
        <dbReference type="HAMAP-Rule" id="MF_01241"/>
    </source>
</evidence>
<dbReference type="InterPro" id="IPR018321">
    <property type="entry name" value="Glucosamine6P_isomerase_CS"/>
</dbReference>
<dbReference type="EMBL" id="FMYI01000001">
    <property type="protein sequence ID" value="SDB82231.1"/>
    <property type="molecule type" value="Genomic_DNA"/>
</dbReference>
<keyword evidence="3 4" id="KW-0119">Carbohydrate metabolism</keyword>
<dbReference type="GO" id="GO:0019262">
    <property type="term" value="P:N-acetylneuraminate catabolic process"/>
    <property type="evidence" value="ECO:0007669"/>
    <property type="project" value="UniProtKB-UniRule"/>
</dbReference>
<dbReference type="GO" id="GO:0006043">
    <property type="term" value="P:glucosamine catabolic process"/>
    <property type="evidence" value="ECO:0007669"/>
    <property type="project" value="TreeGrafter"/>
</dbReference>
<accession>A0A1G6GJQ2</accession>
<dbReference type="PROSITE" id="PS01161">
    <property type="entry name" value="GLC_GALNAC_ISOMERASE"/>
    <property type="match status" value="1"/>
</dbReference>
<dbReference type="NCBIfam" id="TIGR00502">
    <property type="entry name" value="nagB"/>
    <property type="match status" value="1"/>
</dbReference>
<dbReference type="SUPFAM" id="SSF100950">
    <property type="entry name" value="NagB/RpiA/CoA transferase-like"/>
    <property type="match status" value="1"/>
</dbReference>
<name>A0A1G6GJQ2_9BACI</name>
<feature type="active site" description="For ring-opening step" evidence="4">
    <location>
        <position position="136"/>
    </location>
</feature>
<dbReference type="FunFam" id="3.40.50.1360:FF:000003">
    <property type="entry name" value="Glucosamine-6-phosphate deaminase"/>
    <property type="match status" value="1"/>
</dbReference>
<evidence type="ECO:0000256" key="1">
    <source>
        <dbReference type="ARBA" id="ARBA00000644"/>
    </source>
</evidence>
<dbReference type="STRING" id="1612202.SAMN05421734_101188"/>
<dbReference type="AlphaFoldDB" id="A0A1G6GJQ2"/>
<proteinExistence type="inferred from homology"/>
<protein>
    <recommendedName>
        <fullName evidence="4">Glucosamine-6-phosphate deaminase</fullName>
        <ecNumber evidence="4">3.5.99.6</ecNumber>
    </recommendedName>
    <alternativeName>
        <fullName evidence="4">GlcN6P deaminase</fullName>
        <shortName evidence="4">GNPDA</shortName>
    </alternativeName>
    <alternativeName>
        <fullName evidence="4">Glucosamine-6-phosphate isomerase</fullName>
    </alternativeName>
</protein>
<sequence>MHIIKVKDYTEMSRYAAQHVIKTIEDHDEPVLGLATGSTPEGMYNYLIEAYQKQKVSFENVTTFNLDEYIGVPATDENSYHYFMEHQLFKHIDVDPNHTHLPDGNTDDPQKECLDYEKALEDAGNIDLQVLGLGLNGHIGFNEPGTPFSSRTHVIELDESTRKANARFFDRKEDVPTHAITMGIDSIMDSKEIILMVSGEKKKEAVKQLVDGDISESFPASVLKKHPNVTLIVDHPAAELID</sequence>
<dbReference type="InterPro" id="IPR037171">
    <property type="entry name" value="NagB/RpiA_transferase-like"/>
</dbReference>
<dbReference type="InterPro" id="IPR004547">
    <property type="entry name" value="Glucosamine6P_isomerase"/>
</dbReference>
<dbReference type="PANTHER" id="PTHR11280">
    <property type="entry name" value="GLUCOSAMINE-6-PHOSPHATE ISOMERASE"/>
    <property type="match status" value="1"/>
</dbReference>
<gene>
    <name evidence="4" type="primary">nagB</name>
    <name evidence="6" type="ORF">SAMN05421734_101188</name>
</gene>
<dbReference type="GO" id="GO:0005975">
    <property type="term" value="P:carbohydrate metabolic process"/>
    <property type="evidence" value="ECO:0007669"/>
    <property type="project" value="InterPro"/>
</dbReference>
<dbReference type="GO" id="GO:0004342">
    <property type="term" value="F:glucosamine-6-phosphate deaminase activity"/>
    <property type="evidence" value="ECO:0007669"/>
    <property type="project" value="UniProtKB-UniRule"/>
</dbReference>